<feature type="domain" description="HTH luxR-type" evidence="4">
    <location>
        <begin position="149"/>
        <end position="214"/>
    </location>
</feature>
<feature type="modified residue" description="4-aspartylphosphate" evidence="3">
    <location>
        <position position="58"/>
    </location>
</feature>
<evidence type="ECO:0000256" key="3">
    <source>
        <dbReference type="PROSITE-ProRule" id="PRU00169"/>
    </source>
</evidence>
<dbReference type="CDD" id="cd06170">
    <property type="entry name" value="LuxR_C_like"/>
    <property type="match status" value="1"/>
</dbReference>
<reference evidence="6 7" key="1">
    <citation type="submission" date="2023-12" db="EMBL/GenBank/DDBJ databases">
        <title>Stenotrophomonas guangdongensis sp. nov., isolated from wilted pepper plants (Capsicum annuum).</title>
        <authorList>
            <person name="Qiu M."/>
            <person name="Li Y."/>
            <person name="Liu Q."/>
            <person name="Zhang X."/>
            <person name="Huang Y."/>
            <person name="Guo R."/>
            <person name="Hu M."/>
            <person name="Zhou J."/>
            <person name="Zhou X."/>
        </authorList>
    </citation>
    <scope>NUCLEOTIDE SEQUENCE [LARGE SCALE GENOMIC DNA]</scope>
    <source>
        <strain evidence="6 7">MH1</strain>
    </source>
</reference>
<dbReference type="PROSITE" id="PS50043">
    <property type="entry name" value="HTH_LUXR_2"/>
    <property type="match status" value="1"/>
</dbReference>
<evidence type="ECO:0000259" key="5">
    <source>
        <dbReference type="PROSITE" id="PS50110"/>
    </source>
</evidence>
<dbReference type="InterPro" id="IPR000792">
    <property type="entry name" value="Tscrpt_reg_LuxR_C"/>
</dbReference>
<sequence length="229" mass="24689">MDSFRIRVVLADDHPGMIAGVRHELSSVSTIELVGTAGDSTALMALLAEVPCDVVVSDYAMPGGEVGDGVALFGLMRRRFPDVKLVVLTMLDNPAVLHTLVTQGVQCIVSKSDAITHLVPAIHAARTQGRYFSPSIERVVSGVDWNRRSRNPDGVLSQREAEVVRLFASGLTVNEIAERLHRSKKTISTQKAKAMEKLGVERDVDLFRYAMENGLVAPASSGGVDPAVE</sequence>
<dbReference type="InterPro" id="IPR001789">
    <property type="entry name" value="Sig_transdc_resp-reg_receiver"/>
</dbReference>
<keyword evidence="7" id="KW-1185">Reference proteome</keyword>
<dbReference type="RefSeq" id="WP_207911791.1">
    <property type="nucleotide sequence ID" value="NZ_JAYFUH010000226.1"/>
</dbReference>
<accession>A0ABU5V845</accession>
<comment type="caution">
    <text evidence="6">The sequence shown here is derived from an EMBL/GenBank/DDBJ whole genome shotgun (WGS) entry which is preliminary data.</text>
</comment>
<dbReference type="PROSITE" id="PS50110">
    <property type="entry name" value="RESPONSE_REGULATORY"/>
    <property type="match status" value="1"/>
</dbReference>
<dbReference type="InterPro" id="IPR011006">
    <property type="entry name" value="CheY-like_superfamily"/>
</dbReference>
<evidence type="ECO:0000313" key="6">
    <source>
        <dbReference type="EMBL" id="MEA5668205.1"/>
    </source>
</evidence>
<dbReference type="InterPro" id="IPR039420">
    <property type="entry name" value="WalR-like"/>
</dbReference>
<dbReference type="PANTHER" id="PTHR43214:SF17">
    <property type="entry name" value="TRANSCRIPTIONAL REGULATORY PROTEIN RCSB"/>
    <property type="match status" value="1"/>
</dbReference>
<dbReference type="SMART" id="SM00448">
    <property type="entry name" value="REC"/>
    <property type="match status" value="1"/>
</dbReference>
<evidence type="ECO:0000256" key="1">
    <source>
        <dbReference type="ARBA" id="ARBA00022553"/>
    </source>
</evidence>
<dbReference type="InterPro" id="IPR016032">
    <property type="entry name" value="Sig_transdc_resp-reg_C-effctor"/>
</dbReference>
<organism evidence="6 7">
    <name type="scientific">Stenotrophomonas capsici</name>
    <dbReference type="NCBI Taxonomy" id="3110230"/>
    <lineage>
        <taxon>Bacteria</taxon>
        <taxon>Pseudomonadati</taxon>
        <taxon>Pseudomonadota</taxon>
        <taxon>Gammaproteobacteria</taxon>
        <taxon>Lysobacterales</taxon>
        <taxon>Lysobacteraceae</taxon>
        <taxon>Stenotrophomonas</taxon>
    </lineage>
</organism>
<dbReference type="Pfam" id="PF00072">
    <property type="entry name" value="Response_reg"/>
    <property type="match status" value="1"/>
</dbReference>
<dbReference type="SMART" id="SM00421">
    <property type="entry name" value="HTH_LUXR"/>
    <property type="match status" value="1"/>
</dbReference>
<name>A0ABU5V845_9GAMM</name>
<keyword evidence="2" id="KW-0238">DNA-binding</keyword>
<evidence type="ECO:0000259" key="4">
    <source>
        <dbReference type="PROSITE" id="PS50043"/>
    </source>
</evidence>
<dbReference type="InterPro" id="IPR036388">
    <property type="entry name" value="WH-like_DNA-bd_sf"/>
</dbReference>
<dbReference type="Gene3D" id="3.40.50.2300">
    <property type="match status" value="1"/>
</dbReference>
<evidence type="ECO:0000256" key="2">
    <source>
        <dbReference type="ARBA" id="ARBA00023125"/>
    </source>
</evidence>
<dbReference type="Gene3D" id="1.10.10.10">
    <property type="entry name" value="Winged helix-like DNA-binding domain superfamily/Winged helix DNA-binding domain"/>
    <property type="match status" value="1"/>
</dbReference>
<dbReference type="SUPFAM" id="SSF52172">
    <property type="entry name" value="CheY-like"/>
    <property type="match status" value="1"/>
</dbReference>
<dbReference type="PANTHER" id="PTHR43214">
    <property type="entry name" value="TWO-COMPONENT RESPONSE REGULATOR"/>
    <property type="match status" value="1"/>
</dbReference>
<keyword evidence="1 3" id="KW-0597">Phosphoprotein</keyword>
<proteinExistence type="predicted"/>
<dbReference type="EMBL" id="JAYFUH010000226">
    <property type="protein sequence ID" value="MEA5668205.1"/>
    <property type="molecule type" value="Genomic_DNA"/>
</dbReference>
<feature type="domain" description="Response regulatory" evidence="5">
    <location>
        <begin position="7"/>
        <end position="126"/>
    </location>
</feature>
<dbReference type="Pfam" id="PF00196">
    <property type="entry name" value="GerE"/>
    <property type="match status" value="1"/>
</dbReference>
<gene>
    <name evidence="6" type="ORF">VA603_11720</name>
</gene>
<evidence type="ECO:0000313" key="7">
    <source>
        <dbReference type="Proteomes" id="UP001301653"/>
    </source>
</evidence>
<protein>
    <submittedName>
        <fullName evidence="6">Response regulator transcription factor</fullName>
    </submittedName>
</protein>
<dbReference type="Proteomes" id="UP001301653">
    <property type="component" value="Unassembled WGS sequence"/>
</dbReference>
<dbReference type="PRINTS" id="PR00038">
    <property type="entry name" value="HTHLUXR"/>
</dbReference>
<dbReference type="CDD" id="cd17535">
    <property type="entry name" value="REC_NarL-like"/>
    <property type="match status" value="1"/>
</dbReference>
<dbReference type="InterPro" id="IPR058245">
    <property type="entry name" value="NreC/VraR/RcsB-like_REC"/>
</dbReference>
<dbReference type="SUPFAM" id="SSF46894">
    <property type="entry name" value="C-terminal effector domain of the bipartite response regulators"/>
    <property type="match status" value="1"/>
</dbReference>